<protein>
    <recommendedName>
        <fullName evidence="5">Cytochrome c domain-containing protein</fullName>
    </recommendedName>
</protein>
<keyword evidence="2 4" id="KW-0479">Metal-binding</keyword>
<evidence type="ECO:0000313" key="7">
    <source>
        <dbReference type="Proteomes" id="UP000033202"/>
    </source>
</evidence>
<dbReference type="InterPro" id="IPR009056">
    <property type="entry name" value="Cyt_c-like_dom"/>
</dbReference>
<dbReference type="STRING" id="1219043.SCH01S_33_00290"/>
<feature type="domain" description="Cytochrome c" evidence="5">
    <location>
        <begin position="90"/>
        <end position="250"/>
    </location>
</feature>
<dbReference type="InterPro" id="IPR036909">
    <property type="entry name" value="Cyt_c-like_dom_sf"/>
</dbReference>
<dbReference type="Gene3D" id="1.10.760.10">
    <property type="entry name" value="Cytochrome c-like domain"/>
    <property type="match status" value="1"/>
</dbReference>
<gene>
    <name evidence="6" type="ORF">SCH01S_33_00290</name>
</gene>
<accession>A0A0E9MP54</accession>
<comment type="caution">
    <text evidence="6">The sequence shown here is derived from an EMBL/GenBank/DDBJ whole genome shotgun (WGS) entry which is preliminary data.</text>
</comment>
<keyword evidence="3 4" id="KW-0408">Iron</keyword>
<dbReference type="AlphaFoldDB" id="A0A0E9MP54"/>
<evidence type="ECO:0000256" key="3">
    <source>
        <dbReference type="ARBA" id="ARBA00023004"/>
    </source>
</evidence>
<dbReference type="EMBL" id="BBWU01000033">
    <property type="protein sequence ID" value="GAO39542.1"/>
    <property type="molecule type" value="Genomic_DNA"/>
</dbReference>
<dbReference type="Proteomes" id="UP000033202">
    <property type="component" value="Unassembled WGS sequence"/>
</dbReference>
<dbReference type="RefSeq" id="WP_217995427.1">
    <property type="nucleotide sequence ID" value="NZ_BBWU01000033.1"/>
</dbReference>
<evidence type="ECO:0000313" key="6">
    <source>
        <dbReference type="EMBL" id="GAO39542.1"/>
    </source>
</evidence>
<keyword evidence="7" id="KW-1185">Reference proteome</keyword>
<evidence type="ECO:0000256" key="1">
    <source>
        <dbReference type="ARBA" id="ARBA00022617"/>
    </source>
</evidence>
<evidence type="ECO:0000256" key="2">
    <source>
        <dbReference type="ARBA" id="ARBA00022723"/>
    </source>
</evidence>
<feature type="domain" description="Cytochrome c" evidence="5">
    <location>
        <begin position="342"/>
        <end position="481"/>
    </location>
</feature>
<proteinExistence type="predicted"/>
<reference evidence="6 7" key="1">
    <citation type="submission" date="2015-04" db="EMBL/GenBank/DDBJ databases">
        <title>Whole genome shotgun sequence of Sphingomonas changbaiensis NBRC 104936.</title>
        <authorList>
            <person name="Katano-Makiyama Y."/>
            <person name="Hosoyama A."/>
            <person name="Hashimoto M."/>
            <person name="Noguchi M."/>
            <person name="Tsuchikane K."/>
            <person name="Ohji S."/>
            <person name="Yamazoe A."/>
            <person name="Ichikawa N."/>
            <person name="Kimura A."/>
            <person name="Fujita N."/>
        </authorList>
    </citation>
    <scope>NUCLEOTIDE SEQUENCE [LARGE SCALE GENOMIC DNA]</scope>
    <source>
        <strain evidence="6 7">NBRC 104936</strain>
    </source>
</reference>
<name>A0A0E9MP54_9SPHN</name>
<dbReference type="PROSITE" id="PS51007">
    <property type="entry name" value="CYTC"/>
    <property type="match status" value="2"/>
</dbReference>
<evidence type="ECO:0000256" key="4">
    <source>
        <dbReference type="PROSITE-ProRule" id="PRU00433"/>
    </source>
</evidence>
<dbReference type="GO" id="GO:0009055">
    <property type="term" value="F:electron transfer activity"/>
    <property type="evidence" value="ECO:0007669"/>
    <property type="project" value="InterPro"/>
</dbReference>
<organism evidence="6 7">
    <name type="scientific">Sphingomonas changbaiensis NBRC 104936</name>
    <dbReference type="NCBI Taxonomy" id="1219043"/>
    <lineage>
        <taxon>Bacteria</taxon>
        <taxon>Pseudomonadati</taxon>
        <taxon>Pseudomonadota</taxon>
        <taxon>Alphaproteobacteria</taxon>
        <taxon>Sphingomonadales</taxon>
        <taxon>Sphingomonadaceae</taxon>
        <taxon>Sphingomonas</taxon>
    </lineage>
</organism>
<dbReference type="SUPFAM" id="SSF46626">
    <property type="entry name" value="Cytochrome c"/>
    <property type="match status" value="1"/>
</dbReference>
<sequence>MPQQMGDVALGREVFRFETFGNEGFWTDAVRLPAGIMAAKVTPLQALQLGLQVDSDMVDPATKAELAKELRADPSGRSSRLLNDPNVTTKLVMAGAVIGMSPKNGKVGTSCALCHTMTDASVFKVPQGGSVGRRLDGLANHNINLGKIFATAANTRALYTIAQLQLDANKGKTLGRAPRGLTATSTEADFDAYFSNPRFYPIGMFDDTFDGNGDPMHNTPLFEQDLAAPYGSEGTFTRIDDFSNFVFTTLFDQTMLTTPGGRAFVHMLAGAAGDEMIDNYVKILNDTRVVGYPFVAAQARQAGKPGTLTTPIGFRVDGRRLLALNAYLASLPAPTGMKSDSSAIMRGRQVFRTSGCTGCHNVDQSRPVPTTIHAMAQIFPGDHPIMLAPRQPPLNAIVNTPNSFFDDKMAVVNASLRGEKRGIAMPLLLDLARKPVFLHDDSASSLDNLLNGSRGRTAPHPFYVPDRRRRADAIAYLKSLDSGVR</sequence>
<evidence type="ECO:0000259" key="5">
    <source>
        <dbReference type="PROSITE" id="PS51007"/>
    </source>
</evidence>
<dbReference type="GO" id="GO:0046872">
    <property type="term" value="F:metal ion binding"/>
    <property type="evidence" value="ECO:0007669"/>
    <property type="project" value="UniProtKB-KW"/>
</dbReference>
<keyword evidence="1 4" id="KW-0349">Heme</keyword>
<dbReference type="GO" id="GO:0020037">
    <property type="term" value="F:heme binding"/>
    <property type="evidence" value="ECO:0007669"/>
    <property type="project" value="InterPro"/>
</dbReference>